<dbReference type="EMBL" id="MU004231">
    <property type="protein sequence ID" value="KAF2673143.1"/>
    <property type="molecule type" value="Genomic_DNA"/>
</dbReference>
<protein>
    <submittedName>
        <fullName evidence="2">Uncharacterized protein</fullName>
    </submittedName>
</protein>
<name>A0A6A6UNW0_9PEZI</name>
<accession>A0A6A6UNW0</accession>
<feature type="transmembrane region" description="Helical" evidence="1">
    <location>
        <begin position="166"/>
        <end position="186"/>
    </location>
</feature>
<keyword evidence="1" id="KW-0812">Transmembrane</keyword>
<feature type="transmembrane region" description="Helical" evidence="1">
    <location>
        <begin position="39"/>
        <end position="57"/>
    </location>
</feature>
<feature type="transmembrane region" description="Helical" evidence="1">
    <location>
        <begin position="12"/>
        <end position="32"/>
    </location>
</feature>
<gene>
    <name evidence="2" type="ORF">BT63DRAFT_421317</name>
</gene>
<keyword evidence="1" id="KW-0472">Membrane</keyword>
<reference evidence="2" key="1">
    <citation type="journal article" date="2020" name="Stud. Mycol.">
        <title>101 Dothideomycetes genomes: a test case for predicting lifestyles and emergence of pathogens.</title>
        <authorList>
            <person name="Haridas S."/>
            <person name="Albert R."/>
            <person name="Binder M."/>
            <person name="Bloem J."/>
            <person name="Labutti K."/>
            <person name="Salamov A."/>
            <person name="Andreopoulos B."/>
            <person name="Baker S."/>
            <person name="Barry K."/>
            <person name="Bills G."/>
            <person name="Bluhm B."/>
            <person name="Cannon C."/>
            <person name="Castanera R."/>
            <person name="Culley D."/>
            <person name="Daum C."/>
            <person name="Ezra D."/>
            <person name="Gonzalez J."/>
            <person name="Henrissat B."/>
            <person name="Kuo A."/>
            <person name="Liang C."/>
            <person name="Lipzen A."/>
            <person name="Lutzoni F."/>
            <person name="Magnuson J."/>
            <person name="Mondo S."/>
            <person name="Nolan M."/>
            <person name="Ohm R."/>
            <person name="Pangilinan J."/>
            <person name="Park H.-J."/>
            <person name="Ramirez L."/>
            <person name="Alfaro M."/>
            <person name="Sun H."/>
            <person name="Tritt A."/>
            <person name="Yoshinaga Y."/>
            <person name="Zwiers L.-H."/>
            <person name="Turgeon B."/>
            <person name="Goodwin S."/>
            <person name="Spatafora J."/>
            <person name="Crous P."/>
            <person name="Grigoriev I."/>
        </authorList>
    </citation>
    <scope>NUCLEOTIDE SEQUENCE</scope>
    <source>
        <strain evidence="2">CBS 115976</strain>
    </source>
</reference>
<keyword evidence="3" id="KW-1185">Reference proteome</keyword>
<feature type="transmembrane region" description="Helical" evidence="1">
    <location>
        <begin position="77"/>
        <end position="97"/>
    </location>
</feature>
<proteinExistence type="predicted"/>
<keyword evidence="1" id="KW-1133">Transmembrane helix</keyword>
<organism evidence="2 3">
    <name type="scientific">Microthyrium microscopicum</name>
    <dbReference type="NCBI Taxonomy" id="703497"/>
    <lineage>
        <taxon>Eukaryota</taxon>
        <taxon>Fungi</taxon>
        <taxon>Dikarya</taxon>
        <taxon>Ascomycota</taxon>
        <taxon>Pezizomycotina</taxon>
        <taxon>Dothideomycetes</taxon>
        <taxon>Dothideomycetes incertae sedis</taxon>
        <taxon>Microthyriales</taxon>
        <taxon>Microthyriaceae</taxon>
        <taxon>Microthyrium</taxon>
    </lineage>
</organism>
<sequence>MDDSDQSSLLPSLGAEISQVVIYLFLTIAHIIRQVVLGQYFAIPFGISTLIMLAGHARALWCLLNGTDTPLVDAYNIAVLWGPTTLIFAMICVVMQLSHISMEVDPQNPQNSLMTNRKTRRLIRKIGFYPAVAFCMVEAILVIIGWADLKKSVGQPKVVESFRYVWASYFLELAAILSCLGSYSIYLVKTPGNITYKMLSWIAFPYATTVLLLHQIYRICDFYHFPASGPLSQKKEIVFEVVLPATAQVIWFGTLWKIQSVPEEIAEWTVFIERRWSDISTQLGNDTFNAPPTGVLEQNEAEENIELFTVPSERQPGRVSSL</sequence>
<dbReference type="AlphaFoldDB" id="A0A6A6UNW0"/>
<feature type="transmembrane region" description="Helical" evidence="1">
    <location>
        <begin position="198"/>
        <end position="217"/>
    </location>
</feature>
<dbReference type="Proteomes" id="UP000799302">
    <property type="component" value="Unassembled WGS sequence"/>
</dbReference>
<evidence type="ECO:0000313" key="2">
    <source>
        <dbReference type="EMBL" id="KAF2673143.1"/>
    </source>
</evidence>
<feature type="transmembrane region" description="Helical" evidence="1">
    <location>
        <begin position="126"/>
        <end position="146"/>
    </location>
</feature>
<evidence type="ECO:0000313" key="3">
    <source>
        <dbReference type="Proteomes" id="UP000799302"/>
    </source>
</evidence>
<evidence type="ECO:0000256" key="1">
    <source>
        <dbReference type="SAM" id="Phobius"/>
    </source>
</evidence>